<name>A0A5D2FUD4_GOSDA</name>
<protein>
    <submittedName>
        <fullName evidence="1">Uncharacterized protein</fullName>
    </submittedName>
</protein>
<dbReference type="AlphaFoldDB" id="A0A5D2FUD4"/>
<sequence>RFQQGLSFPSPTSHLMIAVFQKETFNFLYYLFHQNVSIFLSSIWMPWSIDLQFLMNGFRDPSHQPIADLED</sequence>
<evidence type="ECO:0000313" key="2">
    <source>
        <dbReference type="Proteomes" id="UP000323506"/>
    </source>
</evidence>
<feature type="non-terminal residue" evidence="1">
    <location>
        <position position="1"/>
    </location>
</feature>
<reference evidence="1 2" key="1">
    <citation type="submission" date="2019-06" db="EMBL/GenBank/DDBJ databases">
        <title>WGS assembly of Gossypium darwinii.</title>
        <authorList>
            <person name="Chen Z.J."/>
            <person name="Sreedasyam A."/>
            <person name="Ando A."/>
            <person name="Song Q."/>
            <person name="De L."/>
            <person name="Hulse-Kemp A."/>
            <person name="Ding M."/>
            <person name="Ye W."/>
            <person name="Kirkbride R."/>
            <person name="Jenkins J."/>
            <person name="Plott C."/>
            <person name="Lovell J."/>
            <person name="Lin Y.-M."/>
            <person name="Vaughn R."/>
            <person name="Liu B."/>
            <person name="Li W."/>
            <person name="Simpson S."/>
            <person name="Scheffler B."/>
            <person name="Saski C."/>
            <person name="Grover C."/>
            <person name="Hu G."/>
            <person name="Conover J."/>
            <person name="Carlson J."/>
            <person name="Shu S."/>
            <person name="Boston L."/>
            <person name="Williams M."/>
            <person name="Peterson D."/>
            <person name="Mcgee K."/>
            <person name="Jones D."/>
            <person name="Wendel J."/>
            <person name="Stelly D."/>
            <person name="Grimwood J."/>
            <person name="Schmutz J."/>
        </authorList>
    </citation>
    <scope>NUCLEOTIDE SEQUENCE [LARGE SCALE GENOMIC DNA]</scope>
    <source>
        <strain evidence="1">1808015.09</strain>
    </source>
</reference>
<dbReference type="Proteomes" id="UP000323506">
    <property type="component" value="Chromosome A07"/>
</dbReference>
<organism evidence="1 2">
    <name type="scientific">Gossypium darwinii</name>
    <name type="common">Darwin's cotton</name>
    <name type="synonym">Gossypium barbadense var. darwinii</name>
    <dbReference type="NCBI Taxonomy" id="34276"/>
    <lineage>
        <taxon>Eukaryota</taxon>
        <taxon>Viridiplantae</taxon>
        <taxon>Streptophyta</taxon>
        <taxon>Embryophyta</taxon>
        <taxon>Tracheophyta</taxon>
        <taxon>Spermatophyta</taxon>
        <taxon>Magnoliopsida</taxon>
        <taxon>eudicotyledons</taxon>
        <taxon>Gunneridae</taxon>
        <taxon>Pentapetalae</taxon>
        <taxon>rosids</taxon>
        <taxon>malvids</taxon>
        <taxon>Malvales</taxon>
        <taxon>Malvaceae</taxon>
        <taxon>Malvoideae</taxon>
        <taxon>Gossypium</taxon>
    </lineage>
</organism>
<keyword evidence="2" id="KW-1185">Reference proteome</keyword>
<evidence type="ECO:0000313" key="1">
    <source>
        <dbReference type="EMBL" id="TYH09665.1"/>
    </source>
</evidence>
<gene>
    <name evidence="1" type="ORF">ES288_A07G114800v1</name>
</gene>
<dbReference type="EMBL" id="CM017694">
    <property type="protein sequence ID" value="TYH09665.1"/>
    <property type="molecule type" value="Genomic_DNA"/>
</dbReference>
<accession>A0A5D2FUD4</accession>
<proteinExistence type="predicted"/>